<dbReference type="InterPro" id="IPR012296">
    <property type="entry name" value="Nuclease_put_TT1808"/>
</dbReference>
<evidence type="ECO:0000313" key="3">
    <source>
        <dbReference type="Proteomes" id="UP000191901"/>
    </source>
</evidence>
<dbReference type="KEGG" id="hhg:XM38_024370"/>
<proteinExistence type="predicted"/>
<dbReference type="STRING" id="1641165.XM38_26040"/>
<protein>
    <recommendedName>
        <fullName evidence="1">Putative restriction endonuclease domain-containing protein</fullName>
    </recommendedName>
</protein>
<evidence type="ECO:0000313" key="2">
    <source>
        <dbReference type="EMBL" id="ASC71485.1"/>
    </source>
</evidence>
<gene>
    <name evidence="2" type="ORF">XM38_024370</name>
</gene>
<sequence>MVMAPMLIAEVLSKSTQSYDQGDKFMYYRSIPDMREYLLVDQKQHHVISLAQEKIDIFQVDSTLLREHRLSPLETLRERLCAASDHR</sequence>
<dbReference type="EMBL" id="CP021983">
    <property type="protein sequence ID" value="ASC71485.1"/>
    <property type="molecule type" value="Genomic_DNA"/>
</dbReference>
<evidence type="ECO:0000259" key="1">
    <source>
        <dbReference type="Pfam" id="PF05685"/>
    </source>
</evidence>
<dbReference type="Pfam" id="PF05685">
    <property type="entry name" value="Uma2"/>
    <property type="match status" value="1"/>
</dbReference>
<feature type="domain" description="Putative restriction endonuclease" evidence="1">
    <location>
        <begin position="4"/>
        <end position="77"/>
    </location>
</feature>
<dbReference type="InterPro" id="IPR011335">
    <property type="entry name" value="Restrct_endonuc-II-like"/>
</dbReference>
<name>A0A1Z3HMI5_9CYAN</name>
<dbReference type="PANTHER" id="PTHR36558">
    <property type="entry name" value="GLR1098 PROTEIN"/>
    <property type="match status" value="1"/>
</dbReference>
<dbReference type="Proteomes" id="UP000191901">
    <property type="component" value="Chromosome"/>
</dbReference>
<reference evidence="2 3" key="1">
    <citation type="journal article" date="2016" name="Biochim. Biophys. Acta">
        <title>Characterization of red-shifted phycobilisomes isolated from the chlorophyll f-containing cyanobacterium Halomicronema hongdechloris.</title>
        <authorList>
            <person name="Li Y."/>
            <person name="Lin Y."/>
            <person name="Garvey C.J."/>
            <person name="Birch D."/>
            <person name="Corkery R.W."/>
            <person name="Loughlin P.C."/>
            <person name="Scheer H."/>
            <person name="Willows R.D."/>
            <person name="Chen M."/>
        </authorList>
    </citation>
    <scope>NUCLEOTIDE SEQUENCE [LARGE SCALE GENOMIC DNA]</scope>
    <source>
        <strain evidence="2 3">C2206</strain>
    </source>
</reference>
<accession>A0A1Z3HMI5</accession>
<dbReference type="SUPFAM" id="SSF52980">
    <property type="entry name" value="Restriction endonuclease-like"/>
    <property type="match status" value="1"/>
</dbReference>
<dbReference type="AlphaFoldDB" id="A0A1Z3HMI5"/>
<organism evidence="2 3">
    <name type="scientific">Halomicronema hongdechloris C2206</name>
    <dbReference type="NCBI Taxonomy" id="1641165"/>
    <lineage>
        <taxon>Bacteria</taxon>
        <taxon>Bacillati</taxon>
        <taxon>Cyanobacteriota</taxon>
        <taxon>Cyanophyceae</taxon>
        <taxon>Nodosilineales</taxon>
        <taxon>Nodosilineaceae</taxon>
        <taxon>Halomicronema</taxon>
    </lineage>
</organism>
<dbReference type="CDD" id="cd06260">
    <property type="entry name" value="DUF820-like"/>
    <property type="match status" value="1"/>
</dbReference>
<dbReference type="PANTHER" id="PTHR36558:SF1">
    <property type="entry name" value="RESTRICTION ENDONUCLEASE DOMAIN-CONTAINING PROTEIN-RELATED"/>
    <property type="match status" value="1"/>
</dbReference>
<dbReference type="Gene3D" id="3.90.1570.10">
    <property type="entry name" value="tt1808, chain A"/>
    <property type="match status" value="1"/>
</dbReference>
<keyword evidence="3" id="KW-1185">Reference proteome</keyword>
<dbReference type="InterPro" id="IPR008538">
    <property type="entry name" value="Uma2"/>
</dbReference>